<protein>
    <submittedName>
        <fullName evidence="10">Thiol reductant ABC exporter subunit CydC</fullName>
    </submittedName>
</protein>
<dbReference type="InterPro" id="IPR011527">
    <property type="entry name" value="ABC1_TM_dom"/>
</dbReference>
<dbReference type="SMART" id="SM00382">
    <property type="entry name" value="AAA"/>
    <property type="match status" value="1"/>
</dbReference>
<dbReference type="InterPro" id="IPR027417">
    <property type="entry name" value="P-loop_NTPase"/>
</dbReference>
<evidence type="ECO:0000256" key="3">
    <source>
        <dbReference type="ARBA" id="ARBA00022741"/>
    </source>
</evidence>
<dbReference type="SUPFAM" id="SSF52540">
    <property type="entry name" value="P-loop containing nucleoside triphosphate hydrolases"/>
    <property type="match status" value="1"/>
</dbReference>
<dbReference type="InterPro" id="IPR017871">
    <property type="entry name" value="ABC_transporter-like_CS"/>
</dbReference>
<keyword evidence="11" id="KW-1185">Reference proteome</keyword>
<dbReference type="InterPro" id="IPR036640">
    <property type="entry name" value="ABC1_TM_sf"/>
</dbReference>
<evidence type="ECO:0000256" key="1">
    <source>
        <dbReference type="ARBA" id="ARBA00004651"/>
    </source>
</evidence>
<keyword evidence="3" id="KW-0547">Nucleotide-binding</keyword>
<dbReference type="PROSITE" id="PS50893">
    <property type="entry name" value="ABC_TRANSPORTER_2"/>
    <property type="match status" value="1"/>
</dbReference>
<organism evidence="10 11">
    <name type="scientific">Tahibacter harae</name>
    <dbReference type="NCBI Taxonomy" id="2963937"/>
    <lineage>
        <taxon>Bacteria</taxon>
        <taxon>Pseudomonadati</taxon>
        <taxon>Pseudomonadota</taxon>
        <taxon>Gammaproteobacteria</taxon>
        <taxon>Lysobacterales</taxon>
        <taxon>Rhodanobacteraceae</taxon>
        <taxon>Tahibacter</taxon>
    </lineage>
</organism>
<feature type="domain" description="ABC transporter" evidence="8">
    <location>
        <begin position="360"/>
        <end position="569"/>
    </location>
</feature>
<feature type="transmembrane region" description="Helical" evidence="7">
    <location>
        <begin position="20"/>
        <end position="41"/>
    </location>
</feature>
<dbReference type="Proteomes" id="UP001165498">
    <property type="component" value="Unassembled WGS sequence"/>
</dbReference>
<dbReference type="InterPro" id="IPR014223">
    <property type="entry name" value="ABC_CydC/D"/>
</dbReference>
<evidence type="ECO:0000256" key="4">
    <source>
        <dbReference type="ARBA" id="ARBA00022840"/>
    </source>
</evidence>
<dbReference type="InterPro" id="IPR003593">
    <property type="entry name" value="AAA+_ATPase"/>
</dbReference>
<name>A0ABT1QX03_9GAMM</name>
<dbReference type="PROSITE" id="PS50929">
    <property type="entry name" value="ABC_TM1F"/>
    <property type="match status" value="1"/>
</dbReference>
<feature type="transmembrane region" description="Helical" evidence="7">
    <location>
        <begin position="169"/>
        <end position="187"/>
    </location>
</feature>
<evidence type="ECO:0000256" key="2">
    <source>
        <dbReference type="ARBA" id="ARBA00022692"/>
    </source>
</evidence>
<dbReference type="InterPro" id="IPR003439">
    <property type="entry name" value="ABC_transporter-like_ATP-bd"/>
</dbReference>
<dbReference type="RefSeq" id="WP_255915993.1">
    <property type="nucleotide sequence ID" value="NZ_JANFQO010000021.1"/>
</dbReference>
<dbReference type="Gene3D" id="1.20.1560.10">
    <property type="entry name" value="ABC transporter type 1, transmembrane domain"/>
    <property type="match status" value="1"/>
</dbReference>
<evidence type="ECO:0000256" key="6">
    <source>
        <dbReference type="ARBA" id="ARBA00023136"/>
    </source>
</evidence>
<feature type="transmembrane region" description="Helical" evidence="7">
    <location>
        <begin position="47"/>
        <end position="65"/>
    </location>
</feature>
<feature type="transmembrane region" description="Helical" evidence="7">
    <location>
        <begin position="250"/>
        <end position="270"/>
    </location>
</feature>
<reference evidence="10" key="1">
    <citation type="submission" date="2022-07" db="EMBL/GenBank/DDBJ databases">
        <title>Tahibacter sp., a new gammaproteobacterium isolated from the silt sample collected at pig farm.</title>
        <authorList>
            <person name="Chen H."/>
        </authorList>
    </citation>
    <scope>NUCLEOTIDE SEQUENCE</scope>
    <source>
        <strain evidence="10">P2K</strain>
    </source>
</reference>
<evidence type="ECO:0000313" key="10">
    <source>
        <dbReference type="EMBL" id="MCQ4166805.1"/>
    </source>
</evidence>
<feature type="transmembrane region" description="Helical" evidence="7">
    <location>
        <begin position="282"/>
        <end position="306"/>
    </location>
</feature>
<evidence type="ECO:0000259" key="8">
    <source>
        <dbReference type="PROSITE" id="PS50893"/>
    </source>
</evidence>
<sequence length="571" mass="59819">MKKATLPQNFNLAGLLRRQWPRLALALLLGSGALLAALALLAYSGHFITATALAGLAAAPLFEIFRPGAIIRFLALARTAGRYGERLVAHDAVLGLMAQLRGELYARLARLAPEPLGRWSDGDLLQRIVADVELLTQAPLRAALPLLGAVLVLSLTLAFLLLVDAHAGLAAALCLLTAAVAVPAFAARRSRRDGAALVARYAQRREDLVDVLRGLTTLLLCGAWPQRRAQWQRQDRAVIRAELAQRLRESFGISLVVLLAGMAAWSFLAVARPQSTAQAPLLAAAVLAAVAALEALAPVSGALLAWGRARAAAARIDALLQQEPAVHFSPASAPVSGSHAGAVATAPAHSATLPAACGAVQLRGVRYTYPGRRSGVIVPDLRLPAGGRLLVSGPSGAGKSTLAALLARLMDADSGAIELDGVDLRDYDEASLRQRVALQPQRPHLFAASLAENLRLADPGADEARLRAVLRAVALEEFLAGLPQGLDTPIGEYGAGLSGGEARRLALARTLLRPAALFVLDEPFEGLDESTRQQVAAGIEGWLAGASLVVISHQDVALSGSVVRLRLSAAQ</sequence>
<evidence type="ECO:0000256" key="7">
    <source>
        <dbReference type="SAM" id="Phobius"/>
    </source>
</evidence>
<proteinExistence type="predicted"/>
<dbReference type="Gene3D" id="3.40.50.300">
    <property type="entry name" value="P-loop containing nucleotide triphosphate hydrolases"/>
    <property type="match status" value="1"/>
</dbReference>
<evidence type="ECO:0000256" key="5">
    <source>
        <dbReference type="ARBA" id="ARBA00022989"/>
    </source>
</evidence>
<keyword evidence="5 7" id="KW-1133">Transmembrane helix</keyword>
<keyword evidence="4" id="KW-0067">ATP-binding</keyword>
<dbReference type="EMBL" id="JANFQO010000021">
    <property type="protein sequence ID" value="MCQ4166805.1"/>
    <property type="molecule type" value="Genomic_DNA"/>
</dbReference>
<dbReference type="PROSITE" id="PS00211">
    <property type="entry name" value="ABC_TRANSPORTER_1"/>
    <property type="match status" value="1"/>
</dbReference>
<keyword evidence="2 7" id="KW-0812">Transmembrane</keyword>
<dbReference type="PANTHER" id="PTHR43394:SF1">
    <property type="entry name" value="ATP-BINDING CASSETTE SUB-FAMILY B MEMBER 10, MITOCHONDRIAL"/>
    <property type="match status" value="1"/>
</dbReference>
<keyword evidence="6 7" id="KW-0472">Membrane</keyword>
<feature type="transmembrane region" description="Helical" evidence="7">
    <location>
        <begin position="143"/>
        <end position="163"/>
    </location>
</feature>
<dbReference type="SUPFAM" id="SSF90123">
    <property type="entry name" value="ABC transporter transmembrane region"/>
    <property type="match status" value="1"/>
</dbReference>
<dbReference type="NCBIfam" id="TIGR02868">
    <property type="entry name" value="CydC"/>
    <property type="match status" value="1"/>
</dbReference>
<evidence type="ECO:0000313" key="11">
    <source>
        <dbReference type="Proteomes" id="UP001165498"/>
    </source>
</evidence>
<dbReference type="PANTHER" id="PTHR43394">
    <property type="entry name" value="ATP-DEPENDENT PERMEASE MDL1, MITOCHONDRIAL"/>
    <property type="match status" value="1"/>
</dbReference>
<dbReference type="Pfam" id="PF00005">
    <property type="entry name" value="ABC_tran"/>
    <property type="match status" value="1"/>
</dbReference>
<dbReference type="InterPro" id="IPR039421">
    <property type="entry name" value="Type_1_exporter"/>
</dbReference>
<evidence type="ECO:0000259" key="9">
    <source>
        <dbReference type="PROSITE" id="PS50929"/>
    </source>
</evidence>
<accession>A0ABT1QX03</accession>
<comment type="subcellular location">
    <subcellularLocation>
        <location evidence="1">Cell membrane</location>
        <topology evidence="1">Multi-pass membrane protein</topology>
    </subcellularLocation>
</comment>
<feature type="domain" description="ABC transmembrane type-1" evidence="9">
    <location>
        <begin position="24"/>
        <end position="311"/>
    </location>
</feature>
<comment type="caution">
    <text evidence="10">The sequence shown here is derived from an EMBL/GenBank/DDBJ whole genome shotgun (WGS) entry which is preliminary data.</text>
</comment>
<gene>
    <name evidence="10" type="primary">cydC</name>
    <name evidence="10" type="ORF">NM961_18995</name>
</gene>